<dbReference type="Proteomes" id="UP001215598">
    <property type="component" value="Unassembled WGS sequence"/>
</dbReference>
<proteinExistence type="predicted"/>
<gene>
    <name evidence="1" type="ORF">B0H16DRAFT_1487320</name>
</gene>
<organism evidence="1 2">
    <name type="scientific">Mycena metata</name>
    <dbReference type="NCBI Taxonomy" id="1033252"/>
    <lineage>
        <taxon>Eukaryota</taxon>
        <taxon>Fungi</taxon>
        <taxon>Dikarya</taxon>
        <taxon>Basidiomycota</taxon>
        <taxon>Agaricomycotina</taxon>
        <taxon>Agaricomycetes</taxon>
        <taxon>Agaricomycetidae</taxon>
        <taxon>Agaricales</taxon>
        <taxon>Marasmiineae</taxon>
        <taxon>Mycenaceae</taxon>
        <taxon>Mycena</taxon>
    </lineage>
</organism>
<name>A0AAD7DF45_9AGAR</name>
<accession>A0AAD7DF45</accession>
<reference evidence="1" key="1">
    <citation type="submission" date="2023-03" db="EMBL/GenBank/DDBJ databases">
        <title>Massive genome expansion in bonnet fungi (Mycena s.s.) driven by repeated elements and novel gene families across ecological guilds.</title>
        <authorList>
            <consortium name="Lawrence Berkeley National Laboratory"/>
            <person name="Harder C.B."/>
            <person name="Miyauchi S."/>
            <person name="Viragh M."/>
            <person name="Kuo A."/>
            <person name="Thoen E."/>
            <person name="Andreopoulos B."/>
            <person name="Lu D."/>
            <person name="Skrede I."/>
            <person name="Drula E."/>
            <person name="Henrissat B."/>
            <person name="Morin E."/>
            <person name="Kohler A."/>
            <person name="Barry K."/>
            <person name="LaButti K."/>
            <person name="Morin E."/>
            <person name="Salamov A."/>
            <person name="Lipzen A."/>
            <person name="Mereny Z."/>
            <person name="Hegedus B."/>
            <person name="Baldrian P."/>
            <person name="Stursova M."/>
            <person name="Weitz H."/>
            <person name="Taylor A."/>
            <person name="Grigoriev I.V."/>
            <person name="Nagy L.G."/>
            <person name="Martin F."/>
            <person name="Kauserud H."/>
        </authorList>
    </citation>
    <scope>NUCLEOTIDE SEQUENCE</scope>
    <source>
        <strain evidence="1">CBHHK182m</strain>
    </source>
</reference>
<sequence>MTSKVSFVVRLEEFASYMLEDMKPKNVCNLCAIRGEACTFFAWGRSCESCEERFSADCCYRNINTWEEFRRSDDFNPNAGKFGRDIVPTDRLFDYILPAFHLNGSVYGKRLLLLKEKLNLMTNLTEVTDLHNKWAEEDYDYTALYFVRRRMEELNDGLGCFTWINKCPSCFCFWALPALLSVTRFLSERNGSLSYPLIVVGVLGASAPDSLVTGVETNVLTNSLPSTTSMALSIRQEQTVFLLEDLVSYQAFVSYFEANGVQDSDRRFGRDLFQVDNLQPLFEQTFLDLRETHIRRRVNQFKVKLDCMFDIDALHLLEAQWADEGFSERAKQLIAARIERLIRHSNPPAIGAIVSRVFFDRPASTLNALPVWIQALIQPDSGTVDLKQVYQKFQLREYFTKLNNSPNPERYISLRSLEAHLASALVLITSVAIYGTEYMYSSFQIFFDSTPLQLLVAAYHSLLGHLRPHHGVIQAFHLPIFFHKREAAVAKERTDAWLKRLEDKVHERSGSTLATPFDRTIRRIFNHRGDTWFDHPDVFFEDYESPDDIDYDDLENY</sequence>
<dbReference type="AlphaFoldDB" id="A0AAD7DF45"/>
<comment type="caution">
    <text evidence="1">The sequence shown here is derived from an EMBL/GenBank/DDBJ whole genome shotgun (WGS) entry which is preliminary data.</text>
</comment>
<protein>
    <submittedName>
        <fullName evidence="1">Uncharacterized protein</fullName>
    </submittedName>
</protein>
<keyword evidence="2" id="KW-1185">Reference proteome</keyword>
<evidence type="ECO:0000313" key="2">
    <source>
        <dbReference type="Proteomes" id="UP001215598"/>
    </source>
</evidence>
<evidence type="ECO:0000313" key="1">
    <source>
        <dbReference type="EMBL" id="KAJ7688786.1"/>
    </source>
</evidence>
<dbReference type="EMBL" id="JARKIB010000929">
    <property type="protein sequence ID" value="KAJ7688786.1"/>
    <property type="molecule type" value="Genomic_DNA"/>
</dbReference>